<sequence length="428" mass="49050">MENWIEYKIGELCEVGRGSSPRPIIDQRYFVDGDIPWVKIADATASGKYIYETKEYVNEFGASFSRHLEPNSLIISASGSIGLIKFLGVKGCIHDGWLYVSNYNENFIDKEYLYYFLIYYSVQFNNYSSGAAIQNINTEILRNTKIKLPSIPIQQKIASILSSYDELIENNKKRIKLLEEMADEIYNEWFVRLRFPGYESTKIVDGLPEGWKNLKIGDICTVGRGSSPRPITDFSFFENGNIPWIKIADATASSKFVLETKEYVNEYGASFSRYLDEGSLIIATSGTLGFCVFLGIKGCIHDGWLYTNSYKMNMKPSYLYYRINSLTEYFNNFSYGAAIQNINTDILRKTSVLIPTEDILNNFYSIINSIDLEHKLLLQKTKLVQESFDLLLPRLISGKLKVEHLSEEKELLMVAEPRAEYQNQNSIK</sequence>
<comment type="similarity">
    <text evidence="1">Belongs to the type-I restriction system S methylase family.</text>
</comment>
<keyword evidence="3" id="KW-0238">DNA-binding</keyword>
<evidence type="ECO:0000256" key="1">
    <source>
        <dbReference type="ARBA" id="ARBA00010923"/>
    </source>
</evidence>
<evidence type="ECO:0000256" key="3">
    <source>
        <dbReference type="ARBA" id="ARBA00023125"/>
    </source>
</evidence>
<dbReference type="PANTHER" id="PTHR30408:SF13">
    <property type="entry name" value="TYPE I RESTRICTION ENZYME HINDI SPECIFICITY SUBUNIT"/>
    <property type="match status" value="1"/>
</dbReference>
<dbReference type="GO" id="GO:0004519">
    <property type="term" value="F:endonuclease activity"/>
    <property type="evidence" value="ECO:0007669"/>
    <property type="project" value="UniProtKB-KW"/>
</dbReference>
<dbReference type="Gene3D" id="1.10.287.1120">
    <property type="entry name" value="Bipartite methylase S protein"/>
    <property type="match status" value="1"/>
</dbReference>
<evidence type="ECO:0000256" key="2">
    <source>
        <dbReference type="ARBA" id="ARBA00022747"/>
    </source>
</evidence>
<name>A0A4R5CHS0_9FLAO</name>
<reference evidence="6 7" key="1">
    <citation type="submission" date="2019-03" db="EMBL/GenBank/DDBJ databases">
        <title>Flavobacterium AR-3-4 sp. nov. isolated from arctic soil.</title>
        <authorList>
            <person name="Chaudhary D.K."/>
        </authorList>
    </citation>
    <scope>NUCLEOTIDE SEQUENCE [LARGE SCALE GENOMIC DNA]</scope>
    <source>
        <strain evidence="6 7">AR-3-4</strain>
    </source>
</reference>
<dbReference type="GO" id="GO:0003677">
    <property type="term" value="F:DNA binding"/>
    <property type="evidence" value="ECO:0007669"/>
    <property type="project" value="UniProtKB-KW"/>
</dbReference>
<keyword evidence="6" id="KW-0540">Nuclease</keyword>
<feature type="domain" description="Type I restriction modification DNA specificity" evidence="5">
    <location>
        <begin position="1"/>
        <end position="179"/>
    </location>
</feature>
<dbReference type="SUPFAM" id="SSF116734">
    <property type="entry name" value="DNA methylase specificity domain"/>
    <property type="match status" value="2"/>
</dbReference>
<dbReference type="InterPro" id="IPR000055">
    <property type="entry name" value="Restrct_endonuc_typeI_TRD"/>
</dbReference>
<accession>A0A4R5CHS0</accession>
<dbReference type="PANTHER" id="PTHR30408">
    <property type="entry name" value="TYPE-1 RESTRICTION ENZYME ECOKI SPECIFICITY PROTEIN"/>
    <property type="match status" value="1"/>
</dbReference>
<dbReference type="InterPro" id="IPR052021">
    <property type="entry name" value="Type-I_RS_S_subunit"/>
</dbReference>
<comment type="caution">
    <text evidence="6">The sequence shown here is derived from an EMBL/GenBank/DDBJ whole genome shotgun (WGS) entry which is preliminary data.</text>
</comment>
<proteinExistence type="inferred from homology"/>
<evidence type="ECO:0000313" key="6">
    <source>
        <dbReference type="EMBL" id="TDD99758.1"/>
    </source>
</evidence>
<evidence type="ECO:0000259" key="5">
    <source>
        <dbReference type="Pfam" id="PF01420"/>
    </source>
</evidence>
<protein>
    <submittedName>
        <fullName evidence="6">Restriction endonuclease subunit S</fullName>
    </submittedName>
</protein>
<keyword evidence="2" id="KW-0680">Restriction system</keyword>
<dbReference type="RefSeq" id="WP_132001279.1">
    <property type="nucleotide sequence ID" value="NZ_SMFK01000001.1"/>
</dbReference>
<dbReference type="Gene3D" id="3.90.220.20">
    <property type="entry name" value="DNA methylase specificity domains"/>
    <property type="match status" value="2"/>
</dbReference>
<dbReference type="OrthoDB" id="9816225at2"/>
<keyword evidence="6" id="KW-0255">Endonuclease</keyword>
<keyword evidence="6" id="KW-0378">Hydrolase</keyword>
<keyword evidence="7" id="KW-1185">Reference proteome</keyword>
<keyword evidence="4" id="KW-0175">Coiled coil</keyword>
<feature type="domain" description="Type I restriction modification DNA specificity" evidence="5">
    <location>
        <begin position="208"/>
        <end position="374"/>
    </location>
</feature>
<organism evidence="6 7">
    <name type="scientific">Flavobacterium cellulosilyticum</name>
    <dbReference type="NCBI Taxonomy" id="2541731"/>
    <lineage>
        <taxon>Bacteria</taxon>
        <taxon>Pseudomonadati</taxon>
        <taxon>Bacteroidota</taxon>
        <taxon>Flavobacteriia</taxon>
        <taxon>Flavobacteriales</taxon>
        <taxon>Flavobacteriaceae</taxon>
        <taxon>Flavobacterium</taxon>
    </lineage>
</organism>
<dbReference type="EMBL" id="SMFK01000001">
    <property type="protein sequence ID" value="TDD99758.1"/>
    <property type="molecule type" value="Genomic_DNA"/>
</dbReference>
<gene>
    <name evidence="6" type="ORF">E0F76_03290</name>
</gene>
<evidence type="ECO:0000313" key="7">
    <source>
        <dbReference type="Proteomes" id="UP000295479"/>
    </source>
</evidence>
<dbReference type="Proteomes" id="UP000295479">
    <property type="component" value="Unassembled WGS sequence"/>
</dbReference>
<evidence type="ECO:0000256" key="4">
    <source>
        <dbReference type="SAM" id="Coils"/>
    </source>
</evidence>
<dbReference type="AlphaFoldDB" id="A0A4R5CHS0"/>
<feature type="coiled-coil region" evidence="4">
    <location>
        <begin position="161"/>
        <end position="188"/>
    </location>
</feature>
<dbReference type="InterPro" id="IPR044946">
    <property type="entry name" value="Restrct_endonuc_typeI_TRD_sf"/>
</dbReference>
<dbReference type="GO" id="GO:0009307">
    <property type="term" value="P:DNA restriction-modification system"/>
    <property type="evidence" value="ECO:0007669"/>
    <property type="project" value="UniProtKB-KW"/>
</dbReference>
<dbReference type="CDD" id="cd17283">
    <property type="entry name" value="RMtype1_S_Hpy180ORF7835P_TRD2-CR2_like"/>
    <property type="match status" value="1"/>
</dbReference>
<dbReference type="Pfam" id="PF01420">
    <property type="entry name" value="Methylase_S"/>
    <property type="match status" value="2"/>
</dbReference>